<proteinExistence type="predicted"/>
<comment type="caution">
    <text evidence="1">The sequence shown here is derived from an EMBL/GenBank/DDBJ whole genome shotgun (WGS) entry which is preliminary data.</text>
</comment>
<reference evidence="1 2" key="1">
    <citation type="submission" date="2018-08" db="EMBL/GenBank/DDBJ databases">
        <title>Genome and evolution of the arbuscular mycorrhizal fungus Diversispora epigaea (formerly Glomus versiforme) and its bacterial endosymbionts.</title>
        <authorList>
            <person name="Sun X."/>
            <person name="Fei Z."/>
            <person name="Harrison M."/>
        </authorList>
    </citation>
    <scope>NUCLEOTIDE SEQUENCE [LARGE SCALE GENOMIC DNA]</scope>
    <source>
        <strain evidence="1 2">IT104</strain>
    </source>
</reference>
<dbReference type="EMBL" id="PQFF01000469">
    <property type="protein sequence ID" value="RHZ48420.1"/>
    <property type="molecule type" value="Genomic_DNA"/>
</dbReference>
<dbReference type="Proteomes" id="UP000266861">
    <property type="component" value="Unassembled WGS sequence"/>
</dbReference>
<evidence type="ECO:0000313" key="2">
    <source>
        <dbReference type="Proteomes" id="UP000266861"/>
    </source>
</evidence>
<evidence type="ECO:0000313" key="1">
    <source>
        <dbReference type="EMBL" id="RHZ48420.1"/>
    </source>
</evidence>
<sequence length="164" mass="18838">MSTTKDIKKIPYKGSFSYKNDDINSIDIDKKPIKSKTTGNKSSGSSSESYKEITKKYIKQKDLLPYCKLTKTLPSVNHFFVIWDSNYTLYKKGNAIFSLENQKQQAIRVAAVVRKDQVPSVNHFFVIWDSNYTLYKKGNAIFSLENQKQQAIRVAAVVRKVLKK</sequence>
<keyword evidence="2" id="KW-1185">Reference proteome</keyword>
<accession>A0A397GK41</accession>
<gene>
    <name evidence="1" type="ORF">Glove_551g52</name>
</gene>
<name>A0A397GK41_9GLOM</name>
<protein>
    <submittedName>
        <fullName evidence="1">Uncharacterized protein</fullName>
    </submittedName>
</protein>
<dbReference type="AlphaFoldDB" id="A0A397GK41"/>
<organism evidence="1 2">
    <name type="scientific">Diversispora epigaea</name>
    <dbReference type="NCBI Taxonomy" id="1348612"/>
    <lineage>
        <taxon>Eukaryota</taxon>
        <taxon>Fungi</taxon>
        <taxon>Fungi incertae sedis</taxon>
        <taxon>Mucoromycota</taxon>
        <taxon>Glomeromycotina</taxon>
        <taxon>Glomeromycetes</taxon>
        <taxon>Diversisporales</taxon>
        <taxon>Diversisporaceae</taxon>
        <taxon>Diversispora</taxon>
    </lineage>
</organism>